<feature type="transmembrane region" description="Helical" evidence="5">
    <location>
        <begin position="943"/>
        <end position="964"/>
    </location>
</feature>
<evidence type="ECO:0000259" key="6">
    <source>
        <dbReference type="PROSITE" id="PS50109"/>
    </source>
</evidence>
<organism evidence="8 9">
    <name type="scientific">Candidatus Aquitaenariimonas noxiae</name>
    <dbReference type="NCBI Taxonomy" id="1974741"/>
    <lineage>
        <taxon>Bacteria</taxon>
        <taxon>Pseudomonadati</taxon>
        <taxon>Candidatus Omnitrophota</taxon>
        <taxon>Candidatus Aquitaenariimonas</taxon>
    </lineage>
</organism>
<dbReference type="InterPro" id="IPR016181">
    <property type="entry name" value="Acyl_CoA_acyltransferase"/>
</dbReference>
<dbReference type="Pfam" id="PF13847">
    <property type="entry name" value="Methyltransf_31"/>
    <property type="match status" value="1"/>
</dbReference>
<feature type="transmembrane region" description="Helical" evidence="5">
    <location>
        <begin position="1742"/>
        <end position="1762"/>
    </location>
</feature>
<feature type="transmembrane region" description="Helical" evidence="5">
    <location>
        <begin position="1607"/>
        <end position="1634"/>
    </location>
</feature>
<reference evidence="8 9" key="1">
    <citation type="submission" date="2017-09" db="EMBL/GenBank/DDBJ databases">
        <title>Depth-based differentiation of microbial function through sediment-hosted aquifers and enrichment of novel symbionts in the deep terrestrial subsurface.</title>
        <authorList>
            <person name="Probst A.J."/>
            <person name="Ladd B."/>
            <person name="Jarett J.K."/>
            <person name="Geller-Mcgrath D.E."/>
            <person name="Sieber C.M."/>
            <person name="Emerson J.B."/>
            <person name="Anantharaman K."/>
            <person name="Thomas B.C."/>
            <person name="Malmstrom R."/>
            <person name="Stieglmeier M."/>
            <person name="Klingl A."/>
            <person name="Woyke T."/>
            <person name="Ryan C.M."/>
            <person name="Banfield J.F."/>
        </authorList>
    </citation>
    <scope>NUCLEOTIDE SEQUENCE [LARGE SCALE GENOMIC DNA]</scope>
    <source>
        <strain evidence="8">CG07_land_8_20_14_0_80_42_15</strain>
    </source>
</reference>
<keyword evidence="4" id="KW-0418">Kinase</keyword>
<dbReference type="GO" id="GO:0016747">
    <property type="term" value="F:acyltransferase activity, transferring groups other than amino-acyl groups"/>
    <property type="evidence" value="ECO:0007669"/>
    <property type="project" value="InterPro"/>
</dbReference>
<dbReference type="Pfam" id="PF00583">
    <property type="entry name" value="Acetyltransf_1"/>
    <property type="match status" value="1"/>
</dbReference>
<feature type="transmembrane region" description="Helical" evidence="5">
    <location>
        <begin position="1005"/>
        <end position="1028"/>
    </location>
</feature>
<keyword evidence="3" id="KW-0808">Transferase</keyword>
<evidence type="ECO:0000256" key="2">
    <source>
        <dbReference type="ARBA" id="ARBA00012438"/>
    </source>
</evidence>
<dbReference type="InterPro" id="IPR025714">
    <property type="entry name" value="Methyltranfer_dom"/>
</dbReference>
<feature type="transmembrane region" description="Helical" evidence="5">
    <location>
        <begin position="911"/>
        <end position="931"/>
    </location>
</feature>
<feature type="transmembrane region" description="Helical" evidence="5">
    <location>
        <begin position="2101"/>
        <end position="2119"/>
    </location>
</feature>
<evidence type="ECO:0000313" key="9">
    <source>
        <dbReference type="Proteomes" id="UP000230052"/>
    </source>
</evidence>
<dbReference type="SUPFAM" id="SSF55874">
    <property type="entry name" value="ATPase domain of HSP90 chaperone/DNA topoisomerase II/histidine kinase"/>
    <property type="match status" value="1"/>
</dbReference>
<dbReference type="InterPro" id="IPR000182">
    <property type="entry name" value="GNAT_dom"/>
</dbReference>
<feature type="transmembrane region" description="Helical" evidence="5">
    <location>
        <begin position="1527"/>
        <end position="1551"/>
    </location>
</feature>
<evidence type="ECO:0000256" key="5">
    <source>
        <dbReference type="SAM" id="Phobius"/>
    </source>
</evidence>
<evidence type="ECO:0000259" key="7">
    <source>
        <dbReference type="PROSITE" id="PS51186"/>
    </source>
</evidence>
<gene>
    <name evidence="8" type="ORF">COS99_02520</name>
</gene>
<dbReference type="SMART" id="SM00387">
    <property type="entry name" value="HATPase_c"/>
    <property type="match status" value="1"/>
</dbReference>
<dbReference type="Pfam" id="PF02518">
    <property type="entry name" value="HATPase_c"/>
    <property type="match status" value="1"/>
</dbReference>
<comment type="caution">
    <text evidence="8">The sequence shown here is derived from an EMBL/GenBank/DDBJ whole genome shotgun (WGS) entry which is preliminary data.</text>
</comment>
<keyword evidence="5" id="KW-1133">Transmembrane helix</keyword>
<dbReference type="Proteomes" id="UP000230052">
    <property type="component" value="Unassembled WGS sequence"/>
</dbReference>
<evidence type="ECO:0000313" key="8">
    <source>
        <dbReference type="EMBL" id="PIU41964.1"/>
    </source>
</evidence>
<feature type="domain" description="N-acetyltransferase" evidence="7">
    <location>
        <begin position="432"/>
        <end position="593"/>
    </location>
</feature>
<dbReference type="SUPFAM" id="SSF53335">
    <property type="entry name" value="S-adenosyl-L-methionine-dependent methyltransferases"/>
    <property type="match status" value="1"/>
</dbReference>
<dbReference type="PANTHER" id="PTHR43047">
    <property type="entry name" value="TWO-COMPONENT HISTIDINE PROTEIN KINASE"/>
    <property type="match status" value="1"/>
</dbReference>
<evidence type="ECO:0000256" key="1">
    <source>
        <dbReference type="ARBA" id="ARBA00000085"/>
    </source>
</evidence>
<feature type="domain" description="Histidine kinase" evidence="6">
    <location>
        <begin position="3930"/>
        <end position="4102"/>
    </location>
</feature>
<dbReference type="PROSITE" id="PS51186">
    <property type="entry name" value="GNAT"/>
    <property type="match status" value="1"/>
</dbReference>
<dbReference type="SUPFAM" id="SSF109604">
    <property type="entry name" value="HD-domain/PDEase-like"/>
    <property type="match status" value="1"/>
</dbReference>
<dbReference type="CDD" id="cd02440">
    <property type="entry name" value="AdoMet_MTases"/>
    <property type="match status" value="1"/>
</dbReference>
<feature type="transmembrane region" description="Helical" evidence="5">
    <location>
        <begin position="2159"/>
        <end position="2179"/>
    </location>
</feature>
<feature type="transmembrane region" description="Helical" evidence="5">
    <location>
        <begin position="1134"/>
        <end position="1155"/>
    </location>
</feature>
<feature type="transmembrane region" description="Helical" evidence="5">
    <location>
        <begin position="1646"/>
        <end position="1668"/>
    </location>
</feature>
<feature type="transmembrane region" description="Helical" evidence="5">
    <location>
        <begin position="1088"/>
        <end position="1114"/>
    </location>
</feature>
<feature type="transmembrane region" description="Helical" evidence="5">
    <location>
        <begin position="1034"/>
        <end position="1057"/>
    </location>
</feature>
<feature type="transmembrane region" description="Helical" evidence="5">
    <location>
        <begin position="1680"/>
        <end position="1706"/>
    </location>
</feature>
<dbReference type="EC" id="2.7.13.3" evidence="2"/>
<feature type="transmembrane region" description="Helical" evidence="5">
    <location>
        <begin position="602"/>
        <end position="624"/>
    </location>
</feature>
<feature type="transmembrane region" description="Helical" evidence="5">
    <location>
        <begin position="2125"/>
        <end position="2147"/>
    </location>
</feature>
<protein>
    <recommendedName>
        <fullName evidence="2">histidine kinase</fullName>
        <ecNumber evidence="2">2.7.13.3</ecNumber>
    </recommendedName>
</protein>
<dbReference type="InterPro" id="IPR036890">
    <property type="entry name" value="HATPase_C_sf"/>
</dbReference>
<evidence type="ECO:0000256" key="3">
    <source>
        <dbReference type="ARBA" id="ARBA00022679"/>
    </source>
</evidence>
<dbReference type="Gene3D" id="3.40.50.150">
    <property type="entry name" value="Vaccinia Virus protein VP39"/>
    <property type="match status" value="1"/>
</dbReference>
<feature type="transmembrane region" description="Helical" evidence="5">
    <location>
        <begin position="757"/>
        <end position="778"/>
    </location>
</feature>
<feature type="transmembrane region" description="Helical" evidence="5">
    <location>
        <begin position="1563"/>
        <end position="1586"/>
    </location>
</feature>
<feature type="transmembrane region" description="Helical" evidence="5">
    <location>
        <begin position="2051"/>
        <end position="2070"/>
    </location>
</feature>
<dbReference type="GO" id="GO:0000155">
    <property type="term" value="F:phosphorelay sensor kinase activity"/>
    <property type="evidence" value="ECO:0007669"/>
    <property type="project" value="TreeGrafter"/>
</dbReference>
<dbReference type="SUPFAM" id="SSF55729">
    <property type="entry name" value="Acyl-CoA N-acyltransferases (Nat)"/>
    <property type="match status" value="1"/>
</dbReference>
<feature type="transmembrane region" description="Helical" evidence="5">
    <location>
        <begin position="2076"/>
        <end position="2094"/>
    </location>
</feature>
<sequence>MSIINLKNYTWVKAIALTLVFCLIYQTVAYADPDIFTPLEISSKKRNITKFLTGLTKRHALIPPSIFDNEKSLVSVKAKLLIELIENGNGRTKENLSLDGVRAALAEAGQGWVAELQHTTGRGEILISCMNGYILRYYNPSQTTHPYTNELVGQEEGATDVRINRNLCRQIMKMKALPVAEEDAVAVPATADRDEPKEPADNAEAVTAQISRAELATLIKKLTDSNKVTRKIAAHRLKELSEQGAILQTHPALWALRHGASWQDRTIFDYEKEERIRFWRQFKGSDVSIADVKQIVRDYCDLYGIAYPSNLSSLTTKKQLRGLIYHVIVPLRFWKLFGRLPIGDYSTVMDLPVWSSLEDRDMFLDVADWVTSESARAPPGYSRISHREFSSLTQIVEDVLNEPQPVQAQRPVQYALDFGEEDILIAEIGKGAEITLALENDVGRIAELSSLIYPHRAEEAKKAGGHDFSSGYRTIIAMSQGDAEIKPDILVCRVNGKVQGYITGSPVHGRTFELREMAVDPNFQEQGIGTKLFEIFIERLEGRGYTRFSCEIAGINEEMRSIANRFGFREKDENKFILDLEPTLALSDEEDISSIPIAPKPAMVTGFASSLFALGGIAGVAIAFYLNAHWLFAALPFILGVYFSVSAVRLFNLSRGPLNMLAHLSTSAPTRAGPPFDIHPSLQVALERELIESEKQTEDVLIVTGRDKNLAFSIRKGSSITKERIREALESISPQDQRLILSHESIHRLPSILGSDLIAYVWTAVVAPFIWSKAVIVLNRLRDEQAEVAQAPEPSRQDERAEHIWERFLNKFGSNSIIGILQERKDEILDHLTRGRSIWVRGVEVRWNDTRDGFDGGRFSSEHQGEIVAFEVHPPEIVSTPCPNFLGLLRMYFTRYLPASPMNLWLEVGELLAWPSFGVLETVLLLTLTRVAEMQFGILSMSFLWMELSFVAFSAILAVTIVYARMNRTEKIKDAERPYQERRSGLAMSPEFKLREQLIQDRKWVAFWQVMVGFAFVMIYFLLATLLAQPHWAGLFGISAQGVVMAVLIISNLVSAYRNMIQFGNSRIIQERTVRWDRTVPKDVRTNFWSLLGIGQVIAGLLRAGVIAVIVKYISYTVELKSPHMLIERALSLFWIAIPFAVIYAVSKALLPIFVRQPFNPYIRITTPGTSYVVTKLNEGSGLVTYYDFGGGLKVKCLGDSNIRPVKDAKGEWFIFYPDRFNMVVCAGEGFKYKEGPGNLLYPWRHMWRWSNGSCRAELVQYGWQRRGLKAEEVGPGEFKITSEYSTNGNNNWVDRLLVQFEFDPAVREALETKRAEAEIRLKEEGVIYVWGFPVSYDPGEDRFIFEVEDFRKDLADEPVVIYSPEVRKYEVVEINAENRRLGLLDSIAPSGNTEEAGRLQEEASTAGSVKDRKDYLVYYHDAETGQSVAAAVVNVTCVCETWPERIVDIRSVKLPGIGELPIEEVIEFNANKIRVAKDDVSPETDRVLVGFRRAAPETPDAVYYEKDTDTFSQKWQLYRSFFRSRIFALGEIGWLLTNVFGGIIRVLVVLPYNFMGESFTRLAMTSFLAGIASSIVMVISSYVSYRKADEALQGDTSGAEGKLRKAWLWICTIRLASVLFKTILFPQIFIFLFNPATMPLTYTVFLFAASFIDTIEMSFVSMVWYSIFERELRHRFTKYWVGIGFGTFLNQILGVVSTGATLYFAGNFINNYHQQLSGYLQGVANIPPAVATPPTFGTGPLILVGASLVAYVVARLLLPLLSRRFALVRTKQEASGESMKTMLTAREGTGPIQYEDLVFDEKYDGLELQLEKSKRPVRGGEAQGDREKLQGLVYDALDALETETQGTEAEAILKDIIARNLKENRAPPVIRVVSSDNFTVNAARYIDINGNVEILLNKTFVETLLSAPSEYRSATKWLLAERLFHELGHDNSIGLAVEEKDEEKAQVFRDLILYTSCVYNKPLFDEIREYFTKEKPSFPSGNYFDERGLEYLAGLKENASTREDYEHLFYQISLFVSSRYYAEDAFTPSGFVVKAMPTGQRAGSNATNSAGRFFGAFALYGASFMIINLLVGMHIMPALVLFIPLALSISLLARGVSYKTSIAMFVASILLAVGILVIHPVGIAWVTGATTLTILGAMVSFSAGAMLKQLRSGREITILQRALLVILLLVTIFIPQYVRVQQELGAANDRAIRYKIPENADRAKARRTIRRPDWYRMGNEMRSGSRYIDKRDGQGFLYGPKLRTALMAMRELDPEMFSWMEANDVPIYRDGATPPWVAGYTGRMNRGYAYTFAPGGAGVRYNINPVEYSRQAIENAVRAGKVDIPIEEVQELTEEDLDTSSVANIYSVIEHETAHYRELWPYYDNWISEKILDNITMFKLIDIEKRAFNRAMEGKERAGYHVTFLDKFEYVQKAYNIQRMMIIFTTIIKDVFLILLVWFLSNPIRIVRGIRRGILSHCFIDYETYFLMSDVIGDIRSGKWRKTHRKLRDFVEERVSSVHDAIMYRIEWRPDALIVWRDIHMAFAAYAENVARDRQRKGDRELWEDTLRRLSALRPVVHRRDGLTARHLLNRYFDRNLYICGPARIDEQGNIAWPVTNMKPDSDTPHYWDEFERRATVGWLVIETAYANALRREGVRRVYLERRDRSQRNLSQDQIDRLFGGPIRPLKPHSTIAGPGVREEDHDNITNPMLERIFDGEKPGCYISDTEGSETRQSQEDNKLLADLRGLTLNYYKDTPEEAEASEDLKDTNIYLLDPDARSPPEARSYCLWQDVADPVARFVIGHAGRGLGGHFREGEFPAQQNGYLPLALMRQLMVDRAREKVRDNIGRYNYLTRVIALMVRHEARHAREKKLTNGETEEVEQEVAEMMRALHPYLSANQARLLEERFEEFGDKVAQILEHYGTFTAQEIEDSERLLESWRSSAVLTPIELWQLWSYLTLTGREMGEEYAQLHRDIVGLISEAFKNGKKDEQDIVPQIDGVVIGYPWRRSDPSMERAANIIDKKRALLERVAFRSGEVVLDLGCGGGEDSVDIARNNPEVMVYGIDARSENLKRAIAYADASIPGQSNIRFLQRDFRSNPENIPLRGIPLNDSSVDKILLLSDVFVGQSEEFIVSAWQEVLRVLKPGGQIIFFGSVGLVELEDLLGMKVEDYLIYHIVVKAYWGNLYSYIINVESKPPYAAAHRTYPQGSPAEFLKSILLTKDWPTPELQVLATRFKSGGALTISELQQLRFKNQENFGEGVFSYETVRIEIANLEEAGIVNIDRNSSTHKISLRKELKGKMPRYLVNRLCNIRIDAPSLQRSSRLSSQPLRHYDEVSKLQAEEVHALRQMVDKILGQSTLPDSSTTTQPAPVITAESKKGWHGVTTAFSGLASPKGSPAEALCDLFAHRSQIGINPITVRSAQGEWRRENTRTGKPYARVVIANELEALRRLGFLAIKDAPDSEPREPVRGKPNVYYLTNIFFQIQDEELVDRICDIDVEGDYVMQHCTYSESRLAMARDKITEHMRCTAPIDITHRQESDEILGRLRTAIEENRTNLNKMTDPEKAQWLFDWMDANKNCRDELFIRNMPPHMRSIPGIIREIDPSADPAALIAGLFHDIDRFFEGYYVHPSDGFKGGTPQYLHYKSNQHPRLSANFALKWLREAGVSDKVLGDVEILILRHETGITEEVAAENGFQQEAASDMNLLQRADSISQFIPELLINSYILLERDKGKGEGNAMIRYKYARLVPEDKIRADAFVAAGEETFRQSKEGVETLAVFQSIRSELMHTQGTAEGAKAPLGQPAVTVEPTEESVKMVAFIHDVLQPMTELYGWLAYVQDNLRPDADASEKEKFMAVYTLLDSIKVTQQERKRPYYHGRETGDWNAVVEDGKAFADELRQAYGAVKVYFTENPTRLDAITDPSVLEICRESFEGDFSAAALEFAESGLDMLDSYVMENIELGAFLGGFLQARGKEFHDKNIRIYFEKPQEGLIVKASRGGLRRILSNLLTNIPRYVEAGAEHKVTVRLKPSNGQVLIEVEDDAGGIRKPEMLEKVLDPETQTETKAIFVRGSSDKEDTGILSKGHGLATSRQFALSFGGDMDVDTEAGVGTTFKIILPQVEGKAEPGRIQAERFVENIRALAKEAKDNGEELLVGIDTEIGNLGDYAQNLLTILTELRQKEGLDNLTVIAGEGNVLSAHLNAYLEDALRAGRKVRAAAIVREDNRAKRMFNSLEGKSQIISVDDTRIMSEDGKTLNQFIPITRIVECALMRVLNKPYEPIPYVEEREEDGILKFIMLPPAQPLSEEELRRRYDEEAEFIGNA</sequence>
<dbReference type="InterPro" id="IPR029063">
    <property type="entry name" value="SAM-dependent_MTases_sf"/>
</dbReference>
<evidence type="ECO:0000256" key="4">
    <source>
        <dbReference type="ARBA" id="ARBA00022777"/>
    </source>
</evidence>
<dbReference type="InterPro" id="IPR003594">
    <property type="entry name" value="HATPase_dom"/>
</dbReference>
<dbReference type="CDD" id="cd04301">
    <property type="entry name" value="NAT_SF"/>
    <property type="match status" value="1"/>
</dbReference>
<feature type="transmembrane region" description="Helical" evidence="5">
    <location>
        <begin position="631"/>
        <end position="651"/>
    </location>
</feature>
<dbReference type="PROSITE" id="PS50109">
    <property type="entry name" value="HIS_KIN"/>
    <property type="match status" value="1"/>
</dbReference>
<dbReference type="Gene3D" id="3.40.630.30">
    <property type="match status" value="1"/>
</dbReference>
<keyword evidence="5" id="KW-0472">Membrane</keyword>
<dbReference type="PANTHER" id="PTHR43047:SF72">
    <property type="entry name" value="OSMOSENSING HISTIDINE PROTEIN KINASE SLN1"/>
    <property type="match status" value="1"/>
</dbReference>
<dbReference type="GO" id="GO:0009927">
    <property type="term" value="F:histidine phosphotransfer kinase activity"/>
    <property type="evidence" value="ECO:0007669"/>
    <property type="project" value="TreeGrafter"/>
</dbReference>
<dbReference type="Gene3D" id="3.30.565.10">
    <property type="entry name" value="Histidine kinase-like ATPase, C-terminal domain"/>
    <property type="match status" value="1"/>
</dbReference>
<dbReference type="InterPro" id="IPR005467">
    <property type="entry name" value="His_kinase_dom"/>
</dbReference>
<dbReference type="GO" id="GO:0005886">
    <property type="term" value="C:plasma membrane"/>
    <property type="evidence" value="ECO:0007669"/>
    <property type="project" value="TreeGrafter"/>
</dbReference>
<proteinExistence type="predicted"/>
<comment type="catalytic activity">
    <reaction evidence="1">
        <text>ATP + protein L-histidine = ADP + protein N-phospho-L-histidine.</text>
        <dbReference type="EC" id="2.7.13.3"/>
    </reaction>
</comment>
<keyword evidence="5" id="KW-0812">Transmembrane</keyword>
<accession>A0A2J0KX98</accession>
<dbReference type="EMBL" id="PEWV01000025">
    <property type="protein sequence ID" value="PIU41964.1"/>
    <property type="molecule type" value="Genomic_DNA"/>
</dbReference>
<name>A0A2J0KX98_9BACT</name>